<evidence type="ECO:0000256" key="6">
    <source>
        <dbReference type="ARBA" id="ARBA00022832"/>
    </source>
</evidence>
<feature type="domain" description="Beta-ketoacyl-[acyl-carrier-protein] synthase III N-terminal" evidence="11">
    <location>
        <begin position="151"/>
        <end position="228"/>
    </location>
</feature>
<gene>
    <name evidence="12" type="ORF">SAMN02745716_1071</name>
</gene>
<dbReference type="PANTHER" id="PTHR34069">
    <property type="entry name" value="3-OXOACYL-[ACYL-CARRIER-PROTEIN] SYNTHASE 3"/>
    <property type="match status" value="1"/>
</dbReference>
<keyword evidence="9" id="KW-0012">Acyltransferase</keyword>
<evidence type="ECO:0000313" key="12">
    <source>
        <dbReference type="EMBL" id="SEH12379.1"/>
    </source>
</evidence>
<evidence type="ECO:0000256" key="7">
    <source>
        <dbReference type="ARBA" id="ARBA00023098"/>
    </source>
</evidence>
<evidence type="ECO:0000256" key="2">
    <source>
        <dbReference type="ARBA" id="ARBA00008642"/>
    </source>
</evidence>
<dbReference type="NCBIfam" id="NF006829">
    <property type="entry name" value="PRK09352.1"/>
    <property type="match status" value="1"/>
</dbReference>
<dbReference type="GO" id="GO:0006633">
    <property type="term" value="P:fatty acid biosynthetic process"/>
    <property type="evidence" value="ECO:0007669"/>
    <property type="project" value="UniProtKB-KW"/>
</dbReference>
<organism evidence="12 13">
    <name type="scientific">Thermoleophilum album</name>
    <dbReference type="NCBI Taxonomy" id="29539"/>
    <lineage>
        <taxon>Bacteria</taxon>
        <taxon>Bacillati</taxon>
        <taxon>Actinomycetota</taxon>
        <taxon>Thermoleophilia</taxon>
        <taxon>Thermoleophilales</taxon>
        <taxon>Thermoleophilaceae</taxon>
        <taxon>Thermoleophilum</taxon>
    </lineage>
</organism>
<dbReference type="InterPro" id="IPR016039">
    <property type="entry name" value="Thiolase-like"/>
</dbReference>
<comment type="pathway">
    <text evidence="1">Lipid metabolism.</text>
</comment>
<keyword evidence="7" id="KW-0443">Lipid metabolism</keyword>
<evidence type="ECO:0000256" key="8">
    <source>
        <dbReference type="ARBA" id="ARBA00023160"/>
    </source>
</evidence>
<evidence type="ECO:0000313" key="13">
    <source>
        <dbReference type="Proteomes" id="UP000222056"/>
    </source>
</evidence>
<dbReference type="NCBIfam" id="TIGR00747">
    <property type="entry name" value="fabH"/>
    <property type="match status" value="1"/>
</dbReference>
<reference evidence="13" key="1">
    <citation type="submission" date="2016-10" db="EMBL/GenBank/DDBJ databases">
        <authorList>
            <person name="Varghese N."/>
            <person name="Submissions S."/>
        </authorList>
    </citation>
    <scope>NUCLEOTIDE SEQUENCE [LARGE SCALE GENOMIC DNA]</scope>
    <source>
        <strain evidence="13">ATCC 35263</strain>
    </source>
</reference>
<evidence type="ECO:0000256" key="1">
    <source>
        <dbReference type="ARBA" id="ARBA00005189"/>
    </source>
</evidence>
<comment type="similarity">
    <text evidence="2">Belongs to the thiolase-like superfamily. FabH family.</text>
</comment>
<evidence type="ECO:0000256" key="5">
    <source>
        <dbReference type="ARBA" id="ARBA00022679"/>
    </source>
</evidence>
<dbReference type="SUPFAM" id="SSF53901">
    <property type="entry name" value="Thiolase-like"/>
    <property type="match status" value="1"/>
</dbReference>
<dbReference type="EMBL" id="FNWJ01000001">
    <property type="protein sequence ID" value="SEH12379.1"/>
    <property type="molecule type" value="Genomic_DNA"/>
</dbReference>
<dbReference type="InterPro" id="IPR013751">
    <property type="entry name" value="ACP_syn_III_N"/>
</dbReference>
<dbReference type="AlphaFoldDB" id="A0A1H6FNA0"/>
<dbReference type="Pfam" id="PF08545">
    <property type="entry name" value="ACP_syn_III"/>
    <property type="match status" value="1"/>
</dbReference>
<keyword evidence="4" id="KW-0444">Lipid biosynthesis</keyword>
<keyword evidence="6" id="KW-0276">Fatty acid metabolism</keyword>
<dbReference type="CDD" id="cd00830">
    <property type="entry name" value="KAS_III"/>
    <property type="match status" value="1"/>
</dbReference>
<evidence type="ECO:0000256" key="3">
    <source>
        <dbReference type="ARBA" id="ARBA00022490"/>
    </source>
</evidence>
<dbReference type="GO" id="GO:0004315">
    <property type="term" value="F:3-oxoacyl-[acyl-carrier-protein] synthase activity"/>
    <property type="evidence" value="ECO:0007669"/>
    <property type="project" value="InterPro"/>
</dbReference>
<dbReference type="Proteomes" id="UP000222056">
    <property type="component" value="Unassembled WGS sequence"/>
</dbReference>
<dbReference type="PANTHER" id="PTHR34069:SF2">
    <property type="entry name" value="BETA-KETOACYL-[ACYL-CARRIER-PROTEIN] SYNTHASE III"/>
    <property type="match status" value="1"/>
</dbReference>
<dbReference type="InterPro" id="IPR013747">
    <property type="entry name" value="ACP_syn_III_C"/>
</dbReference>
<sequence>MARFASVRARMAAPMRAARRRSLIARGVPRAGAIGSVTRRPLRRSLPARIAGIGAAVPARAVPSSEIAERLGVDERWIVTRTGVRSRYLADADDSLAELAAAAARAALADAGLEAAAIDLVLVATMAADDLTPNAAPLVAGLIGAEGAGAFDIGAACTGFLSALASAAGMVESGRSQGALVIGADLLSRLTDPGDRGTAALFADGAGAAVVVPGPRPGAEIGSILLSSTPDEQRIVHATHDQRKIRMQGQETFRLAVQQMSEVTVAAAEQAGLRLDEIDLFVYHQANARILRAVGERLGLPSERVVQSIDRYGNTSSATIPIALCDARDRGLLKPGAKVLVGAFGAGFTWGAGVIEWA</sequence>
<feature type="domain" description="Beta-ketoacyl-[acyl-carrier-protein] synthase III C-terminal" evidence="10">
    <location>
        <begin position="269"/>
        <end position="357"/>
    </location>
</feature>
<evidence type="ECO:0000256" key="4">
    <source>
        <dbReference type="ARBA" id="ARBA00022516"/>
    </source>
</evidence>
<protein>
    <submittedName>
        <fullName evidence="12">3-oxoacyl-[acyl-carrier-protein] synthase III</fullName>
    </submittedName>
</protein>
<evidence type="ECO:0000256" key="9">
    <source>
        <dbReference type="ARBA" id="ARBA00023315"/>
    </source>
</evidence>
<dbReference type="InterPro" id="IPR004655">
    <property type="entry name" value="FabH"/>
</dbReference>
<keyword evidence="5" id="KW-0808">Transferase</keyword>
<accession>A0A1H6FNA0</accession>
<proteinExistence type="inferred from homology"/>
<dbReference type="Gene3D" id="3.40.47.10">
    <property type="match status" value="1"/>
</dbReference>
<evidence type="ECO:0000259" key="10">
    <source>
        <dbReference type="Pfam" id="PF08541"/>
    </source>
</evidence>
<keyword evidence="3" id="KW-0963">Cytoplasm</keyword>
<keyword evidence="13" id="KW-1185">Reference proteome</keyword>
<keyword evidence="8" id="KW-0275">Fatty acid biosynthesis</keyword>
<dbReference type="STRING" id="29539.SAMN02745716_1071"/>
<dbReference type="Pfam" id="PF08541">
    <property type="entry name" value="ACP_syn_III_C"/>
    <property type="match status" value="1"/>
</dbReference>
<evidence type="ECO:0000259" key="11">
    <source>
        <dbReference type="Pfam" id="PF08545"/>
    </source>
</evidence>
<dbReference type="GO" id="GO:0044550">
    <property type="term" value="P:secondary metabolite biosynthetic process"/>
    <property type="evidence" value="ECO:0007669"/>
    <property type="project" value="TreeGrafter"/>
</dbReference>
<name>A0A1H6FNA0_THEAL</name>